<dbReference type="GO" id="GO:0051604">
    <property type="term" value="P:protein maturation"/>
    <property type="evidence" value="ECO:0007669"/>
    <property type="project" value="UniProtKB-UniRule"/>
</dbReference>
<dbReference type="GO" id="GO:0016226">
    <property type="term" value="P:iron-sulfur cluster assembly"/>
    <property type="evidence" value="ECO:0007669"/>
    <property type="project" value="UniProtKB-UniRule"/>
</dbReference>
<dbReference type="InterPro" id="IPR011989">
    <property type="entry name" value="ARM-like"/>
</dbReference>
<proteinExistence type="inferred from homology"/>
<comment type="function">
    <text evidence="5">Key component of the cytosolic iron-sulfur protein assembly (CIA) complex, a multiprotein complex that mediates the incorporation of iron-sulfur cluster into apoproteins specifically involved in DNA metabolism and genomic integrity. In the CIA complex, MMS19 acts as an adapter between early-acting CIA components and a subset of cellular target iron-sulfur proteins.</text>
</comment>
<dbReference type="Pfam" id="PF12460">
    <property type="entry name" value="MMS19_C"/>
    <property type="match status" value="1"/>
</dbReference>
<evidence type="ECO:0000256" key="4">
    <source>
        <dbReference type="ARBA" id="ARBA00023242"/>
    </source>
</evidence>
<keyword evidence="4 5" id="KW-0539">Nucleus</keyword>
<feature type="region of interest" description="Disordered" evidence="6">
    <location>
        <begin position="312"/>
        <end position="336"/>
    </location>
</feature>
<dbReference type="PANTHER" id="PTHR12891">
    <property type="entry name" value="DNA REPAIR/TRANSCRIPTION PROTEIN MET18/MMS19"/>
    <property type="match status" value="1"/>
</dbReference>
<sequence length="1063" mass="115150">MADAPDLSALVRSYTFLEDQAVPESPVPRQIAEQIEAGQAKLIQVVKELGETLTSENDGKRARAKTLTTFFVDKLSEKASLVQCATALGELTASTAFGTGEGMEVARGIFSSVSLKAHPQAIRHSVYTLLDLLMTRCRPALQRLGAEFVSGYCALVEGEKDPRNLMISFSIVRVILLEFDIAKNVEDLFDITFCYFPITFTPPPDDPYGISSDDLIVALRACLSATPLFGRLALPLFFDKMQAASEKAKRQTMQALAACFPIYGAAASGEWAGRFSEALIIEVFHASDTDMQDLALTTMRSLFSTLYPDEDASSAPATVDESVHAPPETEDSEMVPARQDEQIEGVAVQVVQNSLDEMAEPDKNNAKPAVRILTALIASSNRLARYVIATAIPPLLELFKDQDQIALRPSVLTHLATLLSSLSPPDPDSTASASAIIFPPPSLSHADGESPLEPFRDDLLSIFTSSSRALTCRLPALTGLSALIQIPTFLSRSELDFCVSSLNDVLVQPDGDEYYDAALDALVLVARLFPSQLESLTLPLLFAAFPSTPFPDPHDPAAGEPYRHALEALAALCLHPSLFEILSVRLSARLEAALASAPASDAEYASATLYAHHLLATLRAVLAEKIRKGHDDVGKYVERFVPGLWSMFVLPTVAAEAEGERCVAKDPRLLVDAGRVVNLVLQRVEVERQSAFAQAANEAFHHGKLEALLGPAAAKEAGQTPFQPLSPSAPVSQQNLVSLFSASLLALRPAVSTPAADLATFLRSLLAQSLSARSEIQLAAIVQLLGSSVNKRAQDLGKFVEQDLPAYFADNVLASAQPPSQRRAALRAWAWAAKGLIVRSDQRGYTMVERMLDLFHDAVLGRPAALMLGVIAEEADRVLSKENFAVIRLLYKQRFFTFLLPKLVGLYKESSGDSQAVYLVALSSVLQHIPKQLTLTELPKLLPLLITSLDLPDPLLRANVLESLATLVKEVPSEMEHSISGIATKVLRGLTGETSQGAGKAAVQLRLASLSFLATLPAHIPYLTLHSQKATVLRELGRAVDDARRDVRRAAVDCRSRWFLYTG</sequence>
<evidence type="ECO:0000259" key="7">
    <source>
        <dbReference type="Pfam" id="PF12460"/>
    </source>
</evidence>
<comment type="subcellular location">
    <subcellularLocation>
        <location evidence="1 5">Nucleus</location>
    </subcellularLocation>
</comment>
<protein>
    <recommendedName>
        <fullName evidence="5">MMS19 nucleotide excision repair protein</fullName>
    </recommendedName>
</protein>
<comment type="caution">
    <text evidence="9">The sequence shown here is derived from an EMBL/GenBank/DDBJ whole genome shotgun (WGS) entry which is preliminary data.</text>
</comment>
<evidence type="ECO:0000259" key="8">
    <source>
        <dbReference type="Pfam" id="PF14500"/>
    </source>
</evidence>
<gene>
    <name evidence="9" type="ORF">Rhopal_003362-T1</name>
</gene>
<evidence type="ECO:0000256" key="5">
    <source>
        <dbReference type="RuleBase" id="RU367072"/>
    </source>
</evidence>
<dbReference type="InterPro" id="IPR024687">
    <property type="entry name" value="MMS19_C"/>
</dbReference>
<evidence type="ECO:0000256" key="3">
    <source>
        <dbReference type="ARBA" id="ARBA00022737"/>
    </source>
</evidence>
<dbReference type="Pfam" id="PF14500">
    <property type="entry name" value="MMS19_N"/>
    <property type="match status" value="1"/>
</dbReference>
<dbReference type="Proteomes" id="UP001342314">
    <property type="component" value="Unassembled WGS sequence"/>
</dbReference>
<reference evidence="9 10" key="1">
    <citation type="submission" date="2021-12" db="EMBL/GenBank/DDBJ databases">
        <title>High titer production of polyol ester of fatty acids by Rhodotorula paludigena BS15 towards product separation-free biomass refinery.</title>
        <authorList>
            <person name="Mano J."/>
            <person name="Ono H."/>
            <person name="Tanaka T."/>
            <person name="Naito K."/>
            <person name="Sushida H."/>
            <person name="Ike M."/>
            <person name="Tokuyasu K."/>
            <person name="Kitaoka M."/>
        </authorList>
    </citation>
    <scope>NUCLEOTIDE SEQUENCE [LARGE SCALE GENOMIC DNA]</scope>
    <source>
        <strain evidence="9 10">BS15</strain>
    </source>
</reference>
<dbReference type="InterPro" id="IPR016024">
    <property type="entry name" value="ARM-type_fold"/>
</dbReference>
<dbReference type="GO" id="GO:0097361">
    <property type="term" value="C:cytosolic [4Fe-4S] assembly targeting complex"/>
    <property type="evidence" value="ECO:0007669"/>
    <property type="project" value="UniProtKB-UniRule"/>
</dbReference>
<evidence type="ECO:0000256" key="6">
    <source>
        <dbReference type="SAM" id="MobiDB-lite"/>
    </source>
</evidence>
<dbReference type="GO" id="GO:0005634">
    <property type="term" value="C:nucleus"/>
    <property type="evidence" value="ECO:0007669"/>
    <property type="project" value="UniProtKB-SubCell"/>
</dbReference>
<feature type="domain" description="MMS19 N-terminal" evidence="8">
    <location>
        <begin position="41"/>
        <end position="285"/>
    </location>
</feature>
<organism evidence="9 10">
    <name type="scientific">Rhodotorula paludigena</name>
    <dbReference type="NCBI Taxonomy" id="86838"/>
    <lineage>
        <taxon>Eukaryota</taxon>
        <taxon>Fungi</taxon>
        <taxon>Dikarya</taxon>
        <taxon>Basidiomycota</taxon>
        <taxon>Pucciniomycotina</taxon>
        <taxon>Microbotryomycetes</taxon>
        <taxon>Sporidiobolales</taxon>
        <taxon>Sporidiobolaceae</taxon>
        <taxon>Rhodotorula</taxon>
    </lineage>
</organism>
<keyword evidence="5" id="KW-0227">DNA damage</keyword>
<keyword evidence="10" id="KW-1185">Reference proteome</keyword>
<dbReference type="PANTHER" id="PTHR12891:SF0">
    <property type="entry name" value="MMS19 NUCLEOTIDE EXCISION REPAIR PROTEIN HOMOLOG"/>
    <property type="match status" value="1"/>
</dbReference>
<dbReference type="SUPFAM" id="SSF48371">
    <property type="entry name" value="ARM repeat"/>
    <property type="match status" value="1"/>
</dbReference>
<evidence type="ECO:0000256" key="2">
    <source>
        <dbReference type="ARBA" id="ARBA00009340"/>
    </source>
</evidence>
<dbReference type="InterPro" id="IPR039920">
    <property type="entry name" value="MMS19"/>
</dbReference>
<keyword evidence="3" id="KW-0677">Repeat</keyword>
<dbReference type="GO" id="GO:0006281">
    <property type="term" value="P:DNA repair"/>
    <property type="evidence" value="ECO:0007669"/>
    <property type="project" value="UniProtKB-UniRule"/>
</dbReference>
<accession>A0AAV5GCY2</accession>
<evidence type="ECO:0000313" key="9">
    <source>
        <dbReference type="EMBL" id="GJN90351.1"/>
    </source>
</evidence>
<dbReference type="EMBL" id="BQKY01000006">
    <property type="protein sequence ID" value="GJN90351.1"/>
    <property type="molecule type" value="Genomic_DNA"/>
</dbReference>
<keyword evidence="5" id="KW-0234">DNA repair</keyword>
<dbReference type="Gene3D" id="1.25.10.10">
    <property type="entry name" value="Leucine-rich Repeat Variant"/>
    <property type="match status" value="1"/>
</dbReference>
<feature type="domain" description="MMS19 C-terminal" evidence="7">
    <location>
        <begin position="566"/>
        <end position="1017"/>
    </location>
</feature>
<dbReference type="AlphaFoldDB" id="A0AAV5GCY2"/>
<evidence type="ECO:0000313" key="10">
    <source>
        <dbReference type="Proteomes" id="UP001342314"/>
    </source>
</evidence>
<dbReference type="InterPro" id="IPR029240">
    <property type="entry name" value="MMS19_N"/>
</dbReference>
<evidence type="ECO:0000256" key="1">
    <source>
        <dbReference type="ARBA" id="ARBA00004123"/>
    </source>
</evidence>
<comment type="similarity">
    <text evidence="2 5">Belongs to the MET18/MMS19 family.</text>
</comment>
<name>A0AAV5GCY2_9BASI</name>